<evidence type="ECO:0000313" key="2">
    <source>
        <dbReference type="EMBL" id="KAA6347396.1"/>
    </source>
</evidence>
<protein>
    <recommendedName>
        <fullName evidence="1">Alpha-2-macroglobulin domain-containing protein</fullName>
    </recommendedName>
</protein>
<dbReference type="InterPro" id="IPR008930">
    <property type="entry name" value="Terpenoid_cyclase/PrenylTrfase"/>
</dbReference>
<dbReference type="Gene3D" id="2.60.40.1930">
    <property type="match status" value="1"/>
</dbReference>
<dbReference type="GO" id="GO:0004866">
    <property type="term" value="F:endopeptidase inhibitor activity"/>
    <property type="evidence" value="ECO:0007669"/>
    <property type="project" value="InterPro"/>
</dbReference>
<dbReference type="InterPro" id="IPR001599">
    <property type="entry name" value="Macroglobln_a2"/>
</dbReference>
<dbReference type="InterPro" id="IPR041246">
    <property type="entry name" value="Bact_MG10"/>
</dbReference>
<gene>
    <name evidence="2" type="ORF">EZS27_005144</name>
</gene>
<dbReference type="SMART" id="SM01360">
    <property type="entry name" value="A2M"/>
    <property type="match status" value="1"/>
</dbReference>
<dbReference type="InterPro" id="IPR051802">
    <property type="entry name" value="YfhM-like"/>
</dbReference>
<feature type="domain" description="Alpha-2-macroglobulin" evidence="1">
    <location>
        <begin position="1115"/>
        <end position="1205"/>
    </location>
</feature>
<dbReference type="PANTHER" id="PTHR40094:SF1">
    <property type="entry name" value="UBIQUITIN DOMAIN-CONTAINING PROTEIN"/>
    <property type="match status" value="1"/>
</dbReference>
<proteinExistence type="predicted"/>
<sequence length="1876" mass="211178">MKRISLCLIRCLALCGVSALYAQSPSFDRLWREVEKAEKKSLPQTVVKLADDIFRKAEAERNSPQMLKAYTWRTKYQENLTPDSFYVHLAAWERWADTASEPLDRAVLHSLIAEIYADYAADNCWQLDESTSMDDEPSADIREWSGNLFVQKVLEHTRAALQDSLLLLNTSSKTYIPFAETGETSVYYGHDMYHLLAVRGTKALGDISSLADTDSDVTAAASAIFNHIIDAYRKRNNRNAMLLATLDSLNWNGKEIPPEQLDKLIEEYGNQEVCAEVYLAKAQHANRNRKYTDVLRICNEAIAKYPKYKRTDALENLKREILNPHLTVNTSNQTYSQAEMALTVNYRNLDGLTVEFHKVNLPVLSSKLKAQPDKSFYKKYCRKIDSQRLSLPRPEGYAYRDTVVTAVKAPQTGVYLMRVVAGKTGVVVENLLYITGFKVLTCAIPGNQYEAAVLDAESGKPVPDVLVRLFAEQRGELAEVKTLLTDKDGKVRFPRTNETDYAGYTVEKDKDTAMPLQRIEAPYMLNENATDSSQMILLTDRALYRPGQTVYVKGIAYRSQTDTANVIAGENYTLTLTDANRRSIGEKEVRTNEFGSFTAEFVLPSGGLNGEYYLKTKRGSISIRVEEYKRPTFDIVFAPQEGTYQLGDSLRIKGTVKTYSGVPVQEAPVKYTVTRRSYTWLRLFNNDEALLASGSVMPDETGEFTVPFLLAGGEGVNSFFTYQIEATVTNAAGETQTSVMSIAAGNRSLLLSAKIDKLICKENAGSVVFSAVNLTDMPVNVSGEYKLFPIAALNSPAYAGTFVSNVETSLSAWQSLPSGAYKLVVSATDEQGRKADYEQEVVLFSIDDTRPPVDTKIWYYPVNTTFDASHPASFLFGTSEKDAYILMDVCSSNRRLESNILRLSDSVMRFYYPYKEEYGDGLVISFCFVKAGQLYRQQVSLEKKLPEKELKITREVFRDKLRPGQEEEWKFIVKTPQGLPAEAEMLTFMYDASLDKIWKNNNRTFQVHYPVRLPRFNWATNYERYIHFSLWFPYIRLTVPGLVYDAFLANPLSINEAMIVGYGKPSSRLSQVTRGYTSSMNEVSMYKKVESFPVGDVQTETADAPAEVRTHFAETAFFYPQLRTNENGEIVFSFTVPQSLTRWNFHGYAHTKGMLTGTIDGETVTSKDLMLIPNLPRFVRTGDKTSVAATVTNLTGKNLVGTVTFTLFDLQTEKIITTQKQTYTAEAGKTTSASFLFTADGKQDVLGCRIVAQSGSFSDGEQHLLPVLSNQESITETLAMPMRGEEKKAFSIESLFNNNSKTAINRRLTIEFSGNPAWYAVQALPALSEPIENNTVSLTAAYYANTLAAYIVNANPRIKTVFDMWKLRGGTKETFFSNLQKNQDVKDLLLEESPWLTEATNKTERMQRISTLFDLNNIQNNNLTALTKLKDLQHTDGSWSWYKGMQGSRYVTEFTVQTLLRLSVLTGNSPDNDVWDMLQLAFDYLHKEAVEEYRRILQEEKKGDKRTDISDAALQYLYLVALSGEKIPEGDIQKAYTYFLQKASESLTTQSLSEKALSAVVLHKAGCANEAKAFIASLKEHAVQTDEQGMYFAFNENPYSWRRLKVPTHVSVMEAFDLTGDAQSVEEMKLWLLKQKQTQQWNSPIATVDAVYALLLRGNDVSNSRGNVRITLGNTIMETLSTSSFAALGYLKETLTDGSLLNPPQKITVEKRDAGMAWGAIYAQYNEDISKVTRYGKELQVEKKLYVEKIVNNEKRLQLVTPETKLAVGDKVISRITIRLDRPMDFVQLKDQRGTCFEPIESLSGYRRSNGTGYYMTVKDASTLFFFDSLDKGVYVLEYGYRVSRSGIYEAGLAVVQSAYALEYAGHSESLKVRVE</sequence>
<dbReference type="Pfam" id="PF01835">
    <property type="entry name" value="MG2"/>
    <property type="match status" value="1"/>
</dbReference>
<dbReference type="Pfam" id="PF00207">
    <property type="entry name" value="A2M"/>
    <property type="match status" value="1"/>
</dbReference>
<dbReference type="EMBL" id="SNRY01000097">
    <property type="protein sequence ID" value="KAA6347396.1"/>
    <property type="molecule type" value="Genomic_DNA"/>
</dbReference>
<dbReference type="InterPro" id="IPR002890">
    <property type="entry name" value="MG2"/>
</dbReference>
<dbReference type="PANTHER" id="PTHR40094">
    <property type="entry name" value="ALPHA-2-MACROGLOBULIN HOMOLOG"/>
    <property type="match status" value="1"/>
</dbReference>
<dbReference type="Pfam" id="PF17973">
    <property type="entry name" value="bMG10"/>
    <property type="match status" value="1"/>
</dbReference>
<dbReference type="SUPFAM" id="SSF48239">
    <property type="entry name" value="Terpenoid cyclases/Protein prenyltransferases"/>
    <property type="match status" value="1"/>
</dbReference>
<name>A0A5J4SMQ1_9ZZZZ</name>
<dbReference type="Gene3D" id="1.50.10.20">
    <property type="match status" value="1"/>
</dbReference>
<reference evidence="2" key="1">
    <citation type="submission" date="2019-03" db="EMBL/GenBank/DDBJ databases">
        <title>Single cell metagenomics reveals metabolic interactions within the superorganism composed of flagellate Streblomastix strix and complex community of Bacteroidetes bacteria on its surface.</title>
        <authorList>
            <person name="Treitli S.C."/>
            <person name="Kolisko M."/>
            <person name="Husnik F."/>
            <person name="Keeling P."/>
            <person name="Hampl V."/>
        </authorList>
    </citation>
    <scope>NUCLEOTIDE SEQUENCE</scope>
    <source>
        <strain evidence="2">STM</strain>
    </source>
</reference>
<evidence type="ECO:0000259" key="1">
    <source>
        <dbReference type="SMART" id="SM01360"/>
    </source>
</evidence>
<accession>A0A5J4SMQ1</accession>
<organism evidence="2">
    <name type="scientific">termite gut metagenome</name>
    <dbReference type="NCBI Taxonomy" id="433724"/>
    <lineage>
        <taxon>unclassified sequences</taxon>
        <taxon>metagenomes</taxon>
        <taxon>organismal metagenomes</taxon>
    </lineage>
</organism>
<comment type="caution">
    <text evidence="2">The sequence shown here is derived from an EMBL/GenBank/DDBJ whole genome shotgun (WGS) entry which is preliminary data.</text>
</comment>